<keyword evidence="2" id="KW-1185">Reference proteome</keyword>
<dbReference type="PANTHER" id="PTHR38449:SF1">
    <property type="entry name" value="REGULATORY PROTEIN SSL2874-RELATED"/>
    <property type="match status" value="1"/>
</dbReference>
<dbReference type="Proteomes" id="UP000627781">
    <property type="component" value="Unassembled WGS sequence"/>
</dbReference>
<dbReference type="PANTHER" id="PTHR38449">
    <property type="entry name" value="REGULATORY PROTEIN TM_1690-RELATED"/>
    <property type="match status" value="1"/>
</dbReference>
<dbReference type="EMBL" id="JACSRA010000011">
    <property type="protein sequence ID" value="MBD7911469.1"/>
    <property type="molecule type" value="Genomic_DNA"/>
</dbReference>
<organism evidence="1 2">
    <name type="scientific">Clostridium cibarium</name>
    <dbReference type="NCBI Taxonomy" id="2762247"/>
    <lineage>
        <taxon>Bacteria</taxon>
        <taxon>Bacillati</taxon>
        <taxon>Bacillota</taxon>
        <taxon>Clostridia</taxon>
        <taxon>Eubacteriales</taxon>
        <taxon>Clostridiaceae</taxon>
        <taxon>Clostridium</taxon>
    </lineage>
</organism>
<comment type="caution">
    <text evidence="1">The sequence shown here is derived from an EMBL/GenBank/DDBJ whole genome shotgun (WGS) entry which is preliminary data.</text>
</comment>
<gene>
    <name evidence="1" type="ORF">H9661_08885</name>
</gene>
<protein>
    <submittedName>
        <fullName evidence="1">DUF370 domain-containing protein</fullName>
    </submittedName>
</protein>
<dbReference type="Pfam" id="PF04025">
    <property type="entry name" value="RemA-like"/>
    <property type="match status" value="1"/>
</dbReference>
<accession>A0ABR8PTM6</accession>
<dbReference type="NCBIfam" id="NF003315">
    <property type="entry name" value="PRK04323.1"/>
    <property type="match status" value="1"/>
</dbReference>
<reference evidence="1 2" key="1">
    <citation type="submission" date="2020-08" db="EMBL/GenBank/DDBJ databases">
        <title>A Genomic Blueprint of the Chicken Gut Microbiome.</title>
        <authorList>
            <person name="Gilroy R."/>
            <person name="Ravi A."/>
            <person name="Getino M."/>
            <person name="Pursley I."/>
            <person name="Horton D.L."/>
            <person name="Alikhan N.-F."/>
            <person name="Baker D."/>
            <person name="Gharbi K."/>
            <person name="Hall N."/>
            <person name="Watson M."/>
            <person name="Adriaenssens E.M."/>
            <person name="Foster-Nyarko E."/>
            <person name="Jarju S."/>
            <person name="Secka A."/>
            <person name="Antonio M."/>
            <person name="Oren A."/>
            <person name="Chaudhuri R."/>
            <person name="La Ragione R.M."/>
            <person name="Hildebrand F."/>
            <person name="Pallen M.J."/>
        </authorList>
    </citation>
    <scope>NUCLEOTIDE SEQUENCE [LARGE SCALE GENOMIC DNA]</scope>
    <source>
        <strain evidence="1 2">Sa3CVN1</strain>
    </source>
</reference>
<name>A0ABR8PTM6_9CLOT</name>
<evidence type="ECO:0000313" key="2">
    <source>
        <dbReference type="Proteomes" id="UP000627781"/>
    </source>
</evidence>
<evidence type="ECO:0000313" key="1">
    <source>
        <dbReference type="EMBL" id="MBD7911469.1"/>
    </source>
</evidence>
<proteinExistence type="predicted"/>
<sequence>MRIKLIKIGFGNFIASNKIIDVISPESVPAKRLIRDARYFGKLINANYGRKTKSIILTDDDYVILCSINFKNFKR</sequence>
<dbReference type="InterPro" id="IPR007169">
    <property type="entry name" value="RemA-like"/>
</dbReference>
<dbReference type="RefSeq" id="WP_191768351.1">
    <property type="nucleotide sequence ID" value="NZ_JACSRA010000011.1"/>
</dbReference>